<evidence type="ECO:0000259" key="1">
    <source>
        <dbReference type="PROSITE" id="PS50181"/>
    </source>
</evidence>
<dbReference type="PANTHER" id="PTHR31111">
    <property type="entry name" value="BNAA05G37150D PROTEIN-RELATED"/>
    <property type="match status" value="1"/>
</dbReference>
<dbReference type="PANTHER" id="PTHR31111:SF136">
    <property type="entry name" value="F-BOX ASSOCIATED DOMAIN-CONTAINING PROTEIN"/>
    <property type="match status" value="1"/>
</dbReference>
<dbReference type="CDD" id="cd22157">
    <property type="entry name" value="F-box_AtFBW1-like"/>
    <property type="match status" value="1"/>
</dbReference>
<feature type="domain" description="F-box" evidence="1">
    <location>
        <begin position="1"/>
        <end position="48"/>
    </location>
</feature>
<sequence length="357" mass="40158">MDSLPGEIMVNILSRLPIKSLLRCKSVCKSFLNLTLDPYLIEAHLDRASSHEQNPSLILNTTVLNGTTHFRSQLYYTTLTPTQSNSPCDEVPFSPLNFGEFRVEGSCRGLLLLRRRTVDALMFIINPCTGKRIEIPNLIIPSFGVERGIAFGFSPESNEYKVVKVIDGSASYVFSLSGGVWREAVGGAPSFKISENFRSDERVCVNGVIHWSCYSLLNFIVCFDVRNEVFGVIPYPTGKLQLGEVTLALFSGCLGFIEYDLNSEDDRVNIWVMEDYNVRESWTRSFIVNLNHIGWDWGRVEILCVHKNGEVLMLHRNQALLVYDPKTMSCRKPDIVGLPSWFEAVCHVGSLVSPLGY</sequence>
<dbReference type="InterPro" id="IPR017451">
    <property type="entry name" value="F-box-assoc_interact_dom"/>
</dbReference>
<dbReference type="Proteomes" id="UP000626092">
    <property type="component" value="Unassembled WGS sequence"/>
</dbReference>
<evidence type="ECO:0000313" key="2">
    <source>
        <dbReference type="EMBL" id="KAF7140423.1"/>
    </source>
</evidence>
<evidence type="ECO:0000313" key="3">
    <source>
        <dbReference type="Proteomes" id="UP000626092"/>
    </source>
</evidence>
<dbReference type="NCBIfam" id="TIGR01640">
    <property type="entry name" value="F_box_assoc_1"/>
    <property type="match status" value="1"/>
</dbReference>
<name>A0A834GUY1_RHOSS</name>
<dbReference type="InterPro" id="IPR013187">
    <property type="entry name" value="F-box-assoc_dom_typ3"/>
</dbReference>
<gene>
    <name evidence="2" type="ORF">RHSIM_Rhsim06G0172500</name>
</gene>
<dbReference type="OrthoDB" id="1894463at2759"/>
<organism evidence="2 3">
    <name type="scientific">Rhododendron simsii</name>
    <name type="common">Sims's rhododendron</name>
    <dbReference type="NCBI Taxonomy" id="118357"/>
    <lineage>
        <taxon>Eukaryota</taxon>
        <taxon>Viridiplantae</taxon>
        <taxon>Streptophyta</taxon>
        <taxon>Embryophyta</taxon>
        <taxon>Tracheophyta</taxon>
        <taxon>Spermatophyta</taxon>
        <taxon>Magnoliopsida</taxon>
        <taxon>eudicotyledons</taxon>
        <taxon>Gunneridae</taxon>
        <taxon>Pentapetalae</taxon>
        <taxon>asterids</taxon>
        <taxon>Ericales</taxon>
        <taxon>Ericaceae</taxon>
        <taxon>Ericoideae</taxon>
        <taxon>Rhodoreae</taxon>
        <taxon>Rhododendron</taxon>
    </lineage>
</organism>
<dbReference type="Pfam" id="PF08268">
    <property type="entry name" value="FBA_3"/>
    <property type="match status" value="1"/>
</dbReference>
<dbReference type="SUPFAM" id="SSF81383">
    <property type="entry name" value="F-box domain"/>
    <property type="match status" value="1"/>
</dbReference>
<proteinExistence type="predicted"/>
<dbReference type="AlphaFoldDB" id="A0A834GUY1"/>
<dbReference type="InterPro" id="IPR036047">
    <property type="entry name" value="F-box-like_dom_sf"/>
</dbReference>
<dbReference type="Pfam" id="PF12937">
    <property type="entry name" value="F-box-like"/>
    <property type="match status" value="1"/>
</dbReference>
<dbReference type="Gene3D" id="1.20.1280.50">
    <property type="match status" value="1"/>
</dbReference>
<keyword evidence="3" id="KW-1185">Reference proteome</keyword>
<comment type="caution">
    <text evidence="2">The sequence shown here is derived from an EMBL/GenBank/DDBJ whole genome shotgun (WGS) entry which is preliminary data.</text>
</comment>
<dbReference type="SMART" id="SM00256">
    <property type="entry name" value="FBOX"/>
    <property type="match status" value="1"/>
</dbReference>
<protein>
    <recommendedName>
        <fullName evidence="1">F-box domain-containing protein</fullName>
    </recommendedName>
</protein>
<dbReference type="PROSITE" id="PS50181">
    <property type="entry name" value="FBOX"/>
    <property type="match status" value="1"/>
</dbReference>
<accession>A0A834GUY1</accession>
<dbReference type="InterPro" id="IPR001810">
    <property type="entry name" value="F-box_dom"/>
</dbReference>
<reference evidence="2" key="1">
    <citation type="submission" date="2019-11" db="EMBL/GenBank/DDBJ databases">
        <authorList>
            <person name="Liu Y."/>
            <person name="Hou J."/>
            <person name="Li T.-Q."/>
            <person name="Guan C.-H."/>
            <person name="Wu X."/>
            <person name="Wu H.-Z."/>
            <person name="Ling F."/>
            <person name="Zhang R."/>
            <person name="Shi X.-G."/>
            <person name="Ren J.-P."/>
            <person name="Chen E.-F."/>
            <person name="Sun J.-M."/>
        </authorList>
    </citation>
    <scope>NUCLEOTIDE SEQUENCE</scope>
    <source>
        <strain evidence="2">Adult_tree_wgs_1</strain>
        <tissue evidence="2">Leaves</tissue>
    </source>
</reference>
<dbReference type="EMBL" id="WJXA01000006">
    <property type="protein sequence ID" value="KAF7140423.1"/>
    <property type="molecule type" value="Genomic_DNA"/>
</dbReference>